<dbReference type="OrthoDB" id="9811153at2"/>
<evidence type="ECO:0000259" key="1">
    <source>
        <dbReference type="Pfam" id="PF07883"/>
    </source>
</evidence>
<dbReference type="STRING" id="1220578.FPE01S_02_03950"/>
<dbReference type="InterPro" id="IPR014710">
    <property type="entry name" value="RmlC-like_jellyroll"/>
</dbReference>
<dbReference type="Pfam" id="PF07883">
    <property type="entry name" value="Cupin_2"/>
    <property type="match status" value="1"/>
</dbReference>
<dbReference type="CDD" id="cd02238">
    <property type="entry name" value="cupin_KdgF"/>
    <property type="match status" value="1"/>
</dbReference>
<feature type="domain" description="Cupin type-2" evidence="1">
    <location>
        <begin position="30"/>
        <end position="93"/>
    </location>
</feature>
<protein>
    <recommendedName>
        <fullName evidence="1">Cupin type-2 domain-containing protein</fullName>
    </recommendedName>
</protein>
<dbReference type="InterPro" id="IPR013096">
    <property type="entry name" value="Cupin_2"/>
</dbReference>
<proteinExistence type="predicted"/>
<dbReference type="PANTHER" id="PTHR40112">
    <property type="entry name" value="H2HPP ISOMERASE"/>
    <property type="match status" value="1"/>
</dbReference>
<name>A0A0E9N1S2_9BACT</name>
<dbReference type="InterPro" id="IPR011051">
    <property type="entry name" value="RmlC_Cupin_sf"/>
</dbReference>
<organism evidence="2 3">
    <name type="scientific">Flavihumibacter petaseus NBRC 106054</name>
    <dbReference type="NCBI Taxonomy" id="1220578"/>
    <lineage>
        <taxon>Bacteria</taxon>
        <taxon>Pseudomonadati</taxon>
        <taxon>Bacteroidota</taxon>
        <taxon>Chitinophagia</taxon>
        <taxon>Chitinophagales</taxon>
        <taxon>Chitinophagaceae</taxon>
        <taxon>Flavihumibacter</taxon>
    </lineage>
</organism>
<dbReference type="AlphaFoldDB" id="A0A0E9N1S2"/>
<accession>A0A0E9N1S2</accession>
<comment type="caution">
    <text evidence="2">The sequence shown here is derived from an EMBL/GenBank/DDBJ whole genome shotgun (WGS) entry which is preliminary data.</text>
</comment>
<dbReference type="RefSeq" id="WP_046369192.1">
    <property type="nucleotide sequence ID" value="NZ_BBWV01000002.1"/>
</dbReference>
<dbReference type="EMBL" id="BBWV01000002">
    <property type="protein sequence ID" value="GAO43290.1"/>
    <property type="molecule type" value="Genomic_DNA"/>
</dbReference>
<dbReference type="PANTHER" id="PTHR40112:SF1">
    <property type="entry name" value="H2HPP ISOMERASE"/>
    <property type="match status" value="1"/>
</dbReference>
<gene>
    <name evidence="2" type="ORF">FPE01S_02_03950</name>
</gene>
<dbReference type="Proteomes" id="UP000033121">
    <property type="component" value="Unassembled WGS sequence"/>
</dbReference>
<dbReference type="Gene3D" id="2.60.120.10">
    <property type="entry name" value="Jelly Rolls"/>
    <property type="match status" value="1"/>
</dbReference>
<dbReference type="InterPro" id="IPR052535">
    <property type="entry name" value="Bacilysin_H2HPP_isomerase"/>
</dbReference>
<keyword evidence="3" id="KW-1185">Reference proteome</keyword>
<evidence type="ECO:0000313" key="2">
    <source>
        <dbReference type="EMBL" id="GAO43290.1"/>
    </source>
</evidence>
<sequence length="104" mass="11446">MLHLNDIPAKEFLPGLFGKMLHGESSTLGVWEIRKGAVIPEHSHVNEQITYITEGELQMTIGGKTTVFGPGNVQVIPPNVPHSGLALTDCRVIDSWTPVREAYR</sequence>
<dbReference type="SUPFAM" id="SSF51182">
    <property type="entry name" value="RmlC-like cupins"/>
    <property type="match status" value="1"/>
</dbReference>
<evidence type="ECO:0000313" key="3">
    <source>
        <dbReference type="Proteomes" id="UP000033121"/>
    </source>
</evidence>
<reference evidence="2 3" key="1">
    <citation type="submission" date="2015-04" db="EMBL/GenBank/DDBJ databases">
        <title>Whole genome shotgun sequence of Flavihumibacter petaseus NBRC 106054.</title>
        <authorList>
            <person name="Miyazawa S."/>
            <person name="Hosoyama A."/>
            <person name="Hashimoto M."/>
            <person name="Noguchi M."/>
            <person name="Tsuchikane K."/>
            <person name="Ohji S."/>
            <person name="Yamazoe A."/>
            <person name="Ichikawa N."/>
            <person name="Kimura A."/>
            <person name="Fujita N."/>
        </authorList>
    </citation>
    <scope>NUCLEOTIDE SEQUENCE [LARGE SCALE GENOMIC DNA]</scope>
    <source>
        <strain evidence="2 3">NBRC 106054</strain>
    </source>
</reference>